<evidence type="ECO:0000256" key="3">
    <source>
        <dbReference type="ARBA" id="ARBA00022723"/>
    </source>
</evidence>
<reference evidence="9 10" key="1">
    <citation type="journal article" date="2020" name="ISME J.">
        <title>Uncovering the hidden diversity of litter-decomposition mechanisms in mushroom-forming fungi.</title>
        <authorList>
            <person name="Floudas D."/>
            <person name="Bentzer J."/>
            <person name="Ahren D."/>
            <person name="Johansson T."/>
            <person name="Persson P."/>
            <person name="Tunlid A."/>
        </authorList>
    </citation>
    <scope>NUCLEOTIDE SEQUENCE [LARGE SCALE GENOMIC DNA]</scope>
    <source>
        <strain evidence="9 10">CBS 175.51</strain>
    </source>
</reference>
<dbReference type="PANTHER" id="PTHR12260:SF6">
    <property type="entry name" value="DAMAGE-CONTROL PHOSPHATASE ARMT1"/>
    <property type="match status" value="1"/>
</dbReference>
<dbReference type="Gene3D" id="1.20.930.60">
    <property type="match status" value="1"/>
</dbReference>
<dbReference type="AlphaFoldDB" id="A0A8H5BVN0"/>
<evidence type="ECO:0000313" key="9">
    <source>
        <dbReference type="EMBL" id="KAF5329212.1"/>
    </source>
</evidence>
<keyword evidence="3 7" id="KW-0479">Metal-binding</keyword>
<name>A0A8H5BVN0_9AGAR</name>
<dbReference type="Proteomes" id="UP000541558">
    <property type="component" value="Unassembled WGS sequence"/>
</dbReference>
<dbReference type="Gene3D" id="3.40.50.10880">
    <property type="entry name" value="Uncharacterised protein PF01937, DUF89, domain 3"/>
    <property type="match status" value="1"/>
</dbReference>
<keyword evidence="10" id="KW-1185">Reference proteome</keyword>
<organism evidence="9 10">
    <name type="scientific">Ephemerocybe angulata</name>
    <dbReference type="NCBI Taxonomy" id="980116"/>
    <lineage>
        <taxon>Eukaryota</taxon>
        <taxon>Fungi</taxon>
        <taxon>Dikarya</taxon>
        <taxon>Basidiomycota</taxon>
        <taxon>Agaricomycotina</taxon>
        <taxon>Agaricomycetes</taxon>
        <taxon>Agaricomycetidae</taxon>
        <taxon>Agaricales</taxon>
        <taxon>Agaricineae</taxon>
        <taxon>Psathyrellaceae</taxon>
        <taxon>Ephemerocybe</taxon>
    </lineage>
</organism>
<sequence>MTFSAPYPPYDPLDKSGFSYDTVIRRWPIIITSIVDELHNACHFLVLESQALDDSASDKKALLDEKVKEGNEIVAKISKLKYEMARDRVMDEIEDDGDGNRDVYNQELAKLGEDNRNTWFTAPWLFAESYFVVTKQWNDYDPFHSSKIKTFKQSGASIYKIATTIHDLEKRKDELIANPSKLQILFTEMVQMCLWGNATDLSLLTHMTEEDIKNLQTVEKDAQEARSKFILKDDQKTVWEHLKGLKDARVDFVLDNAGFELFTDLVFADFLVTYTPHVSSVVFHPKLIPWFVSDVLPVDFTETLSVLSDPSNFPEGDSSPESLEHLKSMVNRWKSYVETGVFKLSVPLETPLGGGEERGKKANFWTTPYPYWDMEILDPELVKYLKESGLVIFKGDLNYRKLTGDIKWPAWTPFDEALGPLAGAFPLLSLRTNKADVAVGVPKDVVERLDGDEESEKWRVDGRYALISFVPGRSE</sequence>
<gene>
    <name evidence="9" type="ORF">D9611_013225</name>
</gene>
<dbReference type="GO" id="GO:0005634">
    <property type="term" value="C:nucleus"/>
    <property type="evidence" value="ECO:0007669"/>
    <property type="project" value="TreeGrafter"/>
</dbReference>
<dbReference type="SUPFAM" id="SSF111321">
    <property type="entry name" value="AF1104-like"/>
    <property type="match status" value="1"/>
</dbReference>
<evidence type="ECO:0000259" key="8">
    <source>
        <dbReference type="Pfam" id="PF01937"/>
    </source>
</evidence>
<evidence type="ECO:0000313" key="10">
    <source>
        <dbReference type="Proteomes" id="UP000541558"/>
    </source>
</evidence>
<evidence type="ECO:0000256" key="1">
    <source>
        <dbReference type="ARBA" id="ARBA00001326"/>
    </source>
</evidence>
<dbReference type="GO" id="GO:0006974">
    <property type="term" value="P:DNA damage response"/>
    <property type="evidence" value="ECO:0007669"/>
    <property type="project" value="TreeGrafter"/>
</dbReference>
<protein>
    <recommendedName>
        <fullName evidence="7">Sugar phosphate phosphatase</fullName>
        <ecNumber evidence="7">3.1.3.-</ecNumber>
    </recommendedName>
</protein>
<feature type="domain" description="Damage-control phosphatase ARMT1-like metal-binding" evidence="8">
    <location>
        <begin position="23"/>
        <end position="447"/>
    </location>
</feature>
<accession>A0A8H5BVN0</accession>
<keyword evidence="4 7" id="KW-0378">Hydrolase</keyword>
<comment type="catalytic activity">
    <reaction evidence="6 7">
        <text>beta-D-fructose 6-phosphate = dihydroxyacetone + D-glyceraldehyde 3-phosphate</text>
        <dbReference type="Rhea" id="RHEA:28002"/>
        <dbReference type="ChEBI" id="CHEBI:16016"/>
        <dbReference type="ChEBI" id="CHEBI:57634"/>
        <dbReference type="ChEBI" id="CHEBI:59776"/>
    </reaction>
</comment>
<dbReference type="EMBL" id="JAACJK010000121">
    <property type="protein sequence ID" value="KAF5329212.1"/>
    <property type="molecule type" value="Genomic_DNA"/>
</dbReference>
<dbReference type="InterPro" id="IPR036075">
    <property type="entry name" value="ARMT-1-like_metal-bd_sf"/>
</dbReference>
<evidence type="ECO:0000256" key="7">
    <source>
        <dbReference type="RuleBase" id="RU367030"/>
    </source>
</evidence>
<evidence type="ECO:0000256" key="6">
    <source>
        <dbReference type="ARBA" id="ARBA00048809"/>
    </source>
</evidence>
<proteinExistence type="inferred from homology"/>
<comment type="domain">
    <text evidence="7">Subfamily III proteins have a conserved RTxK motif about 40-50 residues from the C-terminus; the threonine may be replaced by serine or cysteine.</text>
</comment>
<evidence type="ECO:0000256" key="2">
    <source>
        <dbReference type="ARBA" id="ARBA00009519"/>
    </source>
</evidence>
<comment type="catalytic activity">
    <reaction evidence="1 7">
        <text>beta-D-fructose 1-phosphate + H2O = D-fructose + phosphate</text>
        <dbReference type="Rhea" id="RHEA:35603"/>
        <dbReference type="ChEBI" id="CHEBI:15377"/>
        <dbReference type="ChEBI" id="CHEBI:37721"/>
        <dbReference type="ChEBI" id="CHEBI:43474"/>
        <dbReference type="ChEBI" id="CHEBI:138881"/>
    </reaction>
</comment>
<dbReference type="PANTHER" id="PTHR12260">
    <property type="entry name" value="DAMAGE-CONTROL PHOSPHATASE ARMT1"/>
    <property type="match status" value="1"/>
</dbReference>
<dbReference type="InterPro" id="IPR002791">
    <property type="entry name" value="ARMT1-like_metal-bd"/>
</dbReference>
<dbReference type="GO" id="GO:0016791">
    <property type="term" value="F:phosphatase activity"/>
    <property type="evidence" value="ECO:0007669"/>
    <property type="project" value="TreeGrafter"/>
</dbReference>
<dbReference type="InterPro" id="IPR039763">
    <property type="entry name" value="ARMT1"/>
</dbReference>
<evidence type="ECO:0000256" key="5">
    <source>
        <dbReference type="ARBA" id="ARBA00023211"/>
    </source>
</evidence>
<dbReference type="GO" id="GO:0046872">
    <property type="term" value="F:metal ion binding"/>
    <property type="evidence" value="ECO:0007669"/>
    <property type="project" value="UniProtKB-UniRule"/>
</dbReference>
<dbReference type="OrthoDB" id="541375at2759"/>
<comment type="caution">
    <text evidence="9">The sequence shown here is derived from an EMBL/GenBank/DDBJ whole genome shotgun (WGS) entry which is preliminary data.</text>
</comment>
<dbReference type="EC" id="3.1.3.-" evidence="7"/>
<dbReference type="Pfam" id="PF01937">
    <property type="entry name" value="ARMT1-like_dom"/>
    <property type="match status" value="1"/>
</dbReference>
<evidence type="ECO:0000256" key="4">
    <source>
        <dbReference type="ARBA" id="ARBA00022801"/>
    </source>
</evidence>
<comment type="cofactor">
    <cofactor evidence="7">
        <name>Mn(2+)</name>
        <dbReference type="ChEBI" id="CHEBI:29035"/>
    </cofactor>
    <cofactor evidence="7">
        <name>Ni(2+)</name>
        <dbReference type="ChEBI" id="CHEBI:49786"/>
    </cofactor>
</comment>
<comment type="function">
    <text evidence="7">Metal-dependent phosphatase that shows phosphatase activity against several substrates, including fructose-1-phosphate and fructose-6-phosphate. Its preference for fructose-1-phosphate, a strong glycating agent that causes DNA damage rather than a canonical yeast metabolite, suggests a damage-control function in hexose phosphate metabolism.</text>
</comment>
<keyword evidence="5 7" id="KW-0464">Manganese</keyword>
<comment type="similarity">
    <text evidence="2 7">Belongs to the damage-control phosphatase family. Sugar phosphate phosphatase III subfamily.</text>
</comment>